<keyword evidence="3" id="KW-1185">Reference proteome</keyword>
<accession>A0A165WKE5</accession>
<evidence type="ECO:0000313" key="2">
    <source>
        <dbReference type="EMBL" id="KZP07699.1"/>
    </source>
</evidence>
<evidence type="ECO:0000256" key="1">
    <source>
        <dbReference type="SAM" id="MobiDB-lite"/>
    </source>
</evidence>
<name>A0A165WKE5_9AGAM</name>
<reference evidence="2 3" key="1">
    <citation type="journal article" date="2016" name="Mol. Biol. Evol.">
        <title>Comparative Genomics of Early-Diverging Mushroom-Forming Fungi Provides Insights into the Origins of Lignocellulose Decay Capabilities.</title>
        <authorList>
            <person name="Nagy L.G."/>
            <person name="Riley R."/>
            <person name="Tritt A."/>
            <person name="Adam C."/>
            <person name="Daum C."/>
            <person name="Floudas D."/>
            <person name="Sun H."/>
            <person name="Yadav J.S."/>
            <person name="Pangilinan J."/>
            <person name="Larsson K.H."/>
            <person name="Matsuura K."/>
            <person name="Barry K."/>
            <person name="Labutti K."/>
            <person name="Kuo R."/>
            <person name="Ohm R.A."/>
            <person name="Bhattacharya S.S."/>
            <person name="Shirouzu T."/>
            <person name="Yoshinaga Y."/>
            <person name="Martin F.M."/>
            <person name="Grigoriev I.V."/>
            <person name="Hibbett D.S."/>
        </authorList>
    </citation>
    <scope>NUCLEOTIDE SEQUENCE [LARGE SCALE GENOMIC DNA]</scope>
    <source>
        <strain evidence="2 3">CBS 109695</strain>
    </source>
</reference>
<evidence type="ECO:0000313" key="3">
    <source>
        <dbReference type="Proteomes" id="UP000076532"/>
    </source>
</evidence>
<gene>
    <name evidence="2" type="ORF">FIBSPDRAFT_901842</name>
</gene>
<feature type="region of interest" description="Disordered" evidence="1">
    <location>
        <begin position="504"/>
        <end position="529"/>
    </location>
</feature>
<organism evidence="2 3">
    <name type="scientific">Athelia psychrophila</name>
    <dbReference type="NCBI Taxonomy" id="1759441"/>
    <lineage>
        <taxon>Eukaryota</taxon>
        <taxon>Fungi</taxon>
        <taxon>Dikarya</taxon>
        <taxon>Basidiomycota</taxon>
        <taxon>Agaricomycotina</taxon>
        <taxon>Agaricomycetes</taxon>
        <taxon>Agaricomycetidae</taxon>
        <taxon>Atheliales</taxon>
        <taxon>Atheliaceae</taxon>
        <taxon>Athelia</taxon>
    </lineage>
</organism>
<proteinExistence type="predicted"/>
<dbReference type="Proteomes" id="UP000076532">
    <property type="component" value="Unassembled WGS sequence"/>
</dbReference>
<protein>
    <submittedName>
        <fullName evidence="2">Uncharacterized protein</fullName>
    </submittedName>
</protein>
<feature type="compositionally biased region" description="Polar residues" evidence="1">
    <location>
        <begin position="65"/>
        <end position="74"/>
    </location>
</feature>
<sequence length="610" mass="67708">MAGKRSDRAAHLARLAHLYEGLLGGDGRLTVSPSRLRAIDKIPDGSMTAVKGGQRLTLEMRKTLTNDAGRTGQSHPEALASRREASPVQRQGIINEIDGLTLGFCSGCYDVGVVAKCTTPRCGITVCYYKKALNEACISDGELLDAASFRCPRCFMKAKELINYEMRNYASSLLFPSLIPTPLLSIILRWGVKDKITTSMFMDALREQFRSREDMLLNETIDMSMTSGTDHEGRAMQMRTLRYLADEPNGRFLLTIHTHADVDTGELCNSDFPDGVGAYVSPIDQVCSFNLGDETMSRLRDRHAIRGLLLLSCGPSMGRMHYPAVLQLVTSGTFNFVIGFASDHLNPTQIMPFIRPALVAIFALGLDPWDSLVEWLTVNPMPLAHSPVILIDMGGDSGAVQARQIVYSAAREHPWGFVPRCGHCKSRPGDVFGKTARKHLVQGVHPSMRLICRRCNFCCKVKRPIWITHAHIHRPHYFVTPWPLTDTQIKSAQGLDQTWIPYIRGPAGEEEDGEHGDEKEKGPQGKRPRVDYWGEIEETQEEIRVNLPRPVDSGPTSQAQLRRNTTCTAVCKFVDSPIFENAVKQPCGVELGPDVTLDYLICLTKIGLST</sequence>
<feature type="compositionally biased region" description="Basic and acidic residues" evidence="1">
    <location>
        <begin position="516"/>
        <end position="529"/>
    </location>
</feature>
<dbReference type="AlphaFoldDB" id="A0A165WKE5"/>
<feature type="region of interest" description="Disordered" evidence="1">
    <location>
        <begin position="65"/>
        <end position="86"/>
    </location>
</feature>
<dbReference type="EMBL" id="KV417742">
    <property type="protein sequence ID" value="KZP07699.1"/>
    <property type="molecule type" value="Genomic_DNA"/>
</dbReference>